<keyword evidence="8" id="KW-0479">Metal-binding</keyword>
<dbReference type="EC" id="2.2.1.7" evidence="6"/>
<dbReference type="SMART" id="SM00861">
    <property type="entry name" value="Transket_pyr"/>
    <property type="match status" value="1"/>
</dbReference>
<dbReference type="GO" id="GO:0016114">
    <property type="term" value="P:terpenoid biosynthetic process"/>
    <property type="evidence" value="ECO:0007669"/>
    <property type="project" value="InterPro"/>
</dbReference>
<keyword evidence="12" id="KW-0414">Isoprene biosynthesis</keyword>
<keyword evidence="7" id="KW-0808">Transferase</keyword>
<dbReference type="PANTHER" id="PTHR43322">
    <property type="entry name" value="1-D-DEOXYXYLULOSE 5-PHOSPHATE SYNTHASE-RELATED"/>
    <property type="match status" value="1"/>
</dbReference>
<dbReference type="eggNOG" id="COG1154">
    <property type="taxonomic scope" value="Bacteria"/>
</dbReference>
<protein>
    <recommendedName>
        <fullName evidence="6">1-deoxy-D-xylulose-5-phosphate synthase</fullName>
        <ecNumber evidence="6">2.2.1.7</ecNumber>
    </recommendedName>
</protein>
<dbReference type="InterPro" id="IPR009014">
    <property type="entry name" value="Transketo_C/PFOR_II"/>
</dbReference>
<dbReference type="InterPro" id="IPR029061">
    <property type="entry name" value="THDP-binding"/>
</dbReference>
<evidence type="ECO:0000256" key="9">
    <source>
        <dbReference type="ARBA" id="ARBA00022842"/>
    </source>
</evidence>
<evidence type="ECO:0000256" key="4">
    <source>
        <dbReference type="ARBA" id="ARBA00011081"/>
    </source>
</evidence>
<dbReference type="PANTHER" id="PTHR43322:SF1">
    <property type="entry name" value="1-DEOXY-D-XYLULOSE-5-PHOSPHATE SYNTHASE"/>
    <property type="match status" value="1"/>
</dbReference>
<evidence type="ECO:0000259" key="13">
    <source>
        <dbReference type="SMART" id="SM00861"/>
    </source>
</evidence>
<proteinExistence type="inferred from homology"/>
<evidence type="ECO:0000256" key="8">
    <source>
        <dbReference type="ARBA" id="ARBA00022723"/>
    </source>
</evidence>
<dbReference type="GO" id="GO:0008661">
    <property type="term" value="F:1-deoxy-D-xylulose-5-phosphate synthase activity"/>
    <property type="evidence" value="ECO:0007669"/>
    <property type="project" value="UniProtKB-EC"/>
</dbReference>
<evidence type="ECO:0000256" key="7">
    <source>
        <dbReference type="ARBA" id="ARBA00022679"/>
    </source>
</evidence>
<dbReference type="Gene3D" id="3.40.50.970">
    <property type="match status" value="2"/>
</dbReference>
<gene>
    <name evidence="14" type="ORF">VEIDISOL_01888</name>
</gene>
<comment type="subunit">
    <text evidence="5">Homodimer.</text>
</comment>
<sequence>MKGTHMNLIDIKSPADLKGLSISELTDLTAQARQALMTKVSEHGGHFGPPMGVAEMIMALHYVFNSPVDKIVYDVSHQSYVHKMVTGRALAFLDHDHYDDVTGYTDPTESEHDFFNIGHTSTSISLASGLATARNLKGDSENIIAIIGDGSLSGGEAFEGLDYAATLDSNMIIIVNDNDQSIAENHGGLYRGLRELRESNGESSNNIFKALGLDYRFVADGNDLETLINVFKDVKDINHPIVLHIVTQKGKGYAIAEQNKEAFHWTRPFDLETGKLKKEHHGPTYAGTIADYLMEQIKADPTVVAIAAGTPGGFGFNAKWRDEAGKQYIDVGIAEEHAIAMSSGIAKNGGKPVFNVYSTFLQRTYDQLVQDLCVNNNSAVIINHMASVYGMNDVTHLGFFDIPMLTNIPNLVYLAPTNNEELLAMTEYAVHQHEHPVAIRVPVGEFTSTGVADTTDYSILNNSEVTRRGERIALLGLGNFYHLANQVADALAKDGINATVVNPKFASGLDEVLLEELKANHSVVFTFEDGVVEGGWGQRVASFYGTSDVRVKNYGIAKEFHDRYDATELLRENGVSLDQIVADAKQILSV</sequence>
<dbReference type="FunFam" id="3.40.50.970:FF:000010">
    <property type="entry name" value="1-deoxy-D-xylulose-5-phosphate synthase"/>
    <property type="match status" value="1"/>
</dbReference>
<dbReference type="InterPro" id="IPR005475">
    <property type="entry name" value="Transketolase-like_Pyr-bd"/>
</dbReference>
<dbReference type="GO" id="GO:0009228">
    <property type="term" value="P:thiamine biosynthetic process"/>
    <property type="evidence" value="ECO:0007669"/>
    <property type="project" value="UniProtKB-KW"/>
</dbReference>
<comment type="caution">
    <text evidence="14">The sequence shown here is derived from an EMBL/GenBank/DDBJ whole genome shotgun (WGS) entry which is preliminary data.</text>
</comment>
<reference evidence="14" key="1">
    <citation type="submission" date="2009-04" db="EMBL/GenBank/DDBJ databases">
        <authorList>
            <person name="Weinstock G."/>
            <person name="Sodergren E."/>
            <person name="Clifton S."/>
            <person name="Fulton L."/>
            <person name="Fulton B."/>
            <person name="Courtney L."/>
            <person name="Fronick C."/>
            <person name="Harrison M."/>
            <person name="Strong C."/>
            <person name="Farmer C."/>
            <person name="Delahaunty K."/>
            <person name="Markovic C."/>
            <person name="Hall O."/>
            <person name="Minx P."/>
            <person name="Tomlinson C."/>
            <person name="Mitreva M."/>
            <person name="Nelson J."/>
            <person name="Hou S."/>
            <person name="Wollam A."/>
            <person name="Pepin K.H."/>
            <person name="Johnson M."/>
            <person name="Bhonagiri V."/>
            <person name="Nash W.E."/>
            <person name="Warren W."/>
            <person name="Chinwalla A."/>
            <person name="Mardis E.R."/>
            <person name="Wilson R.K."/>
        </authorList>
    </citation>
    <scope>NUCLEOTIDE SEQUENCE [LARGE SCALE GENOMIC DNA]</scope>
    <source>
        <strain evidence="14">ATCC 17748</strain>
    </source>
</reference>
<keyword evidence="15" id="KW-1185">Reference proteome</keyword>
<evidence type="ECO:0000256" key="6">
    <source>
        <dbReference type="ARBA" id="ARBA00013150"/>
    </source>
</evidence>
<keyword evidence="11" id="KW-0786">Thiamine pyrophosphate</keyword>
<dbReference type="AlphaFoldDB" id="C4FSJ8"/>
<dbReference type="GO" id="GO:0005829">
    <property type="term" value="C:cytosol"/>
    <property type="evidence" value="ECO:0007669"/>
    <property type="project" value="TreeGrafter"/>
</dbReference>
<dbReference type="SUPFAM" id="SSF52518">
    <property type="entry name" value="Thiamin diphosphate-binding fold (THDP-binding)"/>
    <property type="match status" value="2"/>
</dbReference>
<dbReference type="InterPro" id="IPR049557">
    <property type="entry name" value="Transketolase_CS"/>
</dbReference>
<evidence type="ECO:0000256" key="11">
    <source>
        <dbReference type="ARBA" id="ARBA00023052"/>
    </source>
</evidence>
<dbReference type="EMBL" id="ACIK02000019">
    <property type="protein sequence ID" value="EEP64826.1"/>
    <property type="molecule type" value="Genomic_DNA"/>
</dbReference>
<dbReference type="Pfam" id="PF02780">
    <property type="entry name" value="Transketolase_C"/>
    <property type="match status" value="1"/>
</dbReference>
<comment type="cofactor">
    <cofactor evidence="1">
        <name>Mg(2+)</name>
        <dbReference type="ChEBI" id="CHEBI:18420"/>
    </cofactor>
</comment>
<evidence type="ECO:0000256" key="2">
    <source>
        <dbReference type="ARBA" id="ARBA00001964"/>
    </source>
</evidence>
<evidence type="ECO:0000256" key="12">
    <source>
        <dbReference type="ARBA" id="ARBA00023229"/>
    </source>
</evidence>
<name>C4FSJ8_9FIRM</name>
<dbReference type="InterPro" id="IPR033248">
    <property type="entry name" value="Transketolase_C"/>
</dbReference>
<evidence type="ECO:0000256" key="3">
    <source>
        <dbReference type="ARBA" id="ARBA00004980"/>
    </source>
</evidence>
<organism evidence="14 15">
    <name type="scientific">Veillonella dispar ATCC 17748</name>
    <dbReference type="NCBI Taxonomy" id="546273"/>
    <lineage>
        <taxon>Bacteria</taxon>
        <taxon>Bacillati</taxon>
        <taxon>Bacillota</taxon>
        <taxon>Negativicutes</taxon>
        <taxon>Veillonellales</taxon>
        <taxon>Veillonellaceae</taxon>
        <taxon>Veillonella</taxon>
    </lineage>
</organism>
<dbReference type="InterPro" id="IPR005477">
    <property type="entry name" value="Dxylulose-5-P_synthase"/>
</dbReference>
<feature type="domain" description="Transketolase-like pyrimidine-binding" evidence="13">
    <location>
        <begin position="283"/>
        <end position="449"/>
    </location>
</feature>
<evidence type="ECO:0000313" key="15">
    <source>
        <dbReference type="Proteomes" id="UP000003529"/>
    </source>
</evidence>
<dbReference type="GO" id="GO:0019288">
    <property type="term" value="P:isopentenyl diphosphate biosynthetic process, methylerythritol 4-phosphate pathway"/>
    <property type="evidence" value="ECO:0007669"/>
    <property type="project" value="TreeGrafter"/>
</dbReference>
<evidence type="ECO:0000256" key="1">
    <source>
        <dbReference type="ARBA" id="ARBA00001946"/>
    </source>
</evidence>
<dbReference type="PROSITE" id="PS00801">
    <property type="entry name" value="TRANSKETOLASE_1"/>
    <property type="match status" value="1"/>
</dbReference>
<evidence type="ECO:0000256" key="10">
    <source>
        <dbReference type="ARBA" id="ARBA00022977"/>
    </source>
</evidence>
<keyword evidence="9" id="KW-0460">Magnesium</keyword>
<dbReference type="NCBIfam" id="NF008968">
    <property type="entry name" value="PRK12315.1"/>
    <property type="match status" value="1"/>
</dbReference>
<dbReference type="NCBIfam" id="NF003933">
    <property type="entry name" value="PRK05444.2-2"/>
    <property type="match status" value="1"/>
</dbReference>
<dbReference type="Gene3D" id="3.40.50.920">
    <property type="match status" value="1"/>
</dbReference>
<dbReference type="CDD" id="cd07033">
    <property type="entry name" value="TPP_PYR_DXS_TK_like"/>
    <property type="match status" value="1"/>
</dbReference>
<comment type="pathway">
    <text evidence="3">Metabolic intermediate biosynthesis; 1-deoxy-D-xylulose 5-phosphate biosynthesis; 1-deoxy-D-xylulose 5-phosphate from D-glyceraldehyde 3-phosphate and pyruvate: step 1/1.</text>
</comment>
<dbReference type="Proteomes" id="UP000003529">
    <property type="component" value="Unassembled WGS sequence"/>
</dbReference>
<dbReference type="Pfam" id="PF02779">
    <property type="entry name" value="Transket_pyr"/>
    <property type="match status" value="1"/>
</dbReference>
<dbReference type="CDD" id="cd02007">
    <property type="entry name" value="TPP_DXS"/>
    <property type="match status" value="1"/>
</dbReference>
<comment type="similarity">
    <text evidence="4">Belongs to the transketolase family. DXPS subfamily.</text>
</comment>
<dbReference type="GO" id="GO:0046872">
    <property type="term" value="F:metal ion binding"/>
    <property type="evidence" value="ECO:0007669"/>
    <property type="project" value="UniProtKB-KW"/>
</dbReference>
<comment type="cofactor">
    <cofactor evidence="2">
        <name>thiamine diphosphate</name>
        <dbReference type="ChEBI" id="CHEBI:58937"/>
    </cofactor>
</comment>
<dbReference type="UniPathway" id="UPA00064">
    <property type="reaction ID" value="UER00091"/>
</dbReference>
<keyword evidence="10" id="KW-0784">Thiamine biosynthesis</keyword>
<dbReference type="SUPFAM" id="SSF52922">
    <property type="entry name" value="TK C-terminal domain-like"/>
    <property type="match status" value="1"/>
</dbReference>
<evidence type="ECO:0000313" key="14">
    <source>
        <dbReference type="EMBL" id="EEP64826.1"/>
    </source>
</evidence>
<evidence type="ECO:0000256" key="5">
    <source>
        <dbReference type="ARBA" id="ARBA00011738"/>
    </source>
</evidence>
<dbReference type="HOGENOM" id="CLU_009227_1_4_9"/>
<dbReference type="Pfam" id="PF13292">
    <property type="entry name" value="DXP_synthase_N"/>
    <property type="match status" value="2"/>
</dbReference>
<accession>C4FSJ8</accession>